<reference evidence="2" key="1">
    <citation type="submission" date="2016-10" db="EMBL/GenBank/DDBJ databases">
        <authorList>
            <person name="Varghese N."/>
            <person name="Submissions S."/>
        </authorList>
    </citation>
    <scope>NUCLEOTIDE SEQUENCE [LARGE SCALE GENOMIC DNA]</scope>
    <source>
        <strain evidence="2">CGMCC 1.6444</strain>
    </source>
</reference>
<dbReference type="AlphaFoldDB" id="A0A1H0LS95"/>
<dbReference type="Pfam" id="PF10765">
    <property type="entry name" value="Phage_P22_NinX"/>
    <property type="match status" value="1"/>
</dbReference>
<name>A0A1H0LS95_9GAMM</name>
<dbReference type="STRING" id="419597.SAMN04487957_11083"/>
<organism evidence="1 2">
    <name type="scientific">Halomonas shengliensis</name>
    <dbReference type="NCBI Taxonomy" id="419597"/>
    <lineage>
        <taxon>Bacteria</taxon>
        <taxon>Pseudomonadati</taxon>
        <taxon>Pseudomonadota</taxon>
        <taxon>Gammaproteobacteria</taxon>
        <taxon>Oceanospirillales</taxon>
        <taxon>Halomonadaceae</taxon>
        <taxon>Halomonas</taxon>
    </lineage>
</organism>
<protein>
    <recommendedName>
        <fullName evidence="3">DUF2591 domain-containing protein</fullName>
    </recommendedName>
</protein>
<dbReference type="Proteomes" id="UP000199075">
    <property type="component" value="Unassembled WGS sequence"/>
</dbReference>
<sequence length="126" mass="13585">MRVRELEGAALDWAVAQVTGIELDIIGMPNGAQHIGLKGRTSDGWPDVYSPSTDWSQGGPLIEQHLIELHTHTGQQYGEHERWYAVCPVSATGARCSLGPTPLVAAMRALVFAKLGAEIDLPEGLK</sequence>
<proteinExistence type="predicted"/>
<keyword evidence="2" id="KW-1185">Reference proteome</keyword>
<dbReference type="InterPro" id="IPR019701">
    <property type="entry name" value="Phage_P22_NinX"/>
</dbReference>
<evidence type="ECO:0000313" key="1">
    <source>
        <dbReference type="EMBL" id="SDO70975.1"/>
    </source>
</evidence>
<dbReference type="RefSeq" id="WP_089680286.1">
    <property type="nucleotide sequence ID" value="NZ_FNIV01000010.1"/>
</dbReference>
<dbReference type="OrthoDB" id="6902912at2"/>
<evidence type="ECO:0000313" key="2">
    <source>
        <dbReference type="Proteomes" id="UP000199075"/>
    </source>
</evidence>
<dbReference type="EMBL" id="FNIV01000010">
    <property type="protein sequence ID" value="SDO70975.1"/>
    <property type="molecule type" value="Genomic_DNA"/>
</dbReference>
<gene>
    <name evidence="1" type="ORF">SAMN04487957_11083</name>
</gene>
<evidence type="ECO:0008006" key="3">
    <source>
        <dbReference type="Google" id="ProtNLM"/>
    </source>
</evidence>
<accession>A0A1H0LS95</accession>